<protein>
    <submittedName>
        <fullName evidence="2">Cyclic nucleotide-binding domain-containing protein</fullName>
    </submittedName>
</protein>
<gene>
    <name evidence="2" type="ORF">ABS362_12085</name>
</gene>
<evidence type="ECO:0000313" key="3">
    <source>
        <dbReference type="Proteomes" id="UP001476807"/>
    </source>
</evidence>
<feature type="domain" description="Cyclic nucleotide-binding" evidence="1">
    <location>
        <begin position="25"/>
        <end position="112"/>
    </location>
</feature>
<dbReference type="RefSeq" id="WP_350412737.1">
    <property type="nucleotide sequence ID" value="NZ_JBEOKT010000010.1"/>
</dbReference>
<dbReference type="CDD" id="cd00038">
    <property type="entry name" value="CAP_ED"/>
    <property type="match status" value="1"/>
</dbReference>
<dbReference type="InterPro" id="IPR014710">
    <property type="entry name" value="RmlC-like_jellyroll"/>
</dbReference>
<keyword evidence="3" id="KW-1185">Reference proteome</keyword>
<dbReference type="InterPro" id="IPR018490">
    <property type="entry name" value="cNMP-bd_dom_sf"/>
</dbReference>
<dbReference type="Pfam" id="PF00027">
    <property type="entry name" value="cNMP_binding"/>
    <property type="match status" value="1"/>
</dbReference>
<dbReference type="PROSITE" id="PS50042">
    <property type="entry name" value="CNMP_BINDING_3"/>
    <property type="match status" value="1"/>
</dbReference>
<dbReference type="EMBL" id="JBEOKT010000010">
    <property type="protein sequence ID" value="MER2998287.1"/>
    <property type="molecule type" value="Genomic_DNA"/>
</dbReference>
<dbReference type="Gene3D" id="2.60.120.10">
    <property type="entry name" value="Jelly Rolls"/>
    <property type="match status" value="1"/>
</dbReference>
<dbReference type="SMART" id="SM00100">
    <property type="entry name" value="cNMP"/>
    <property type="match status" value="1"/>
</dbReference>
<organism evidence="2 3">
    <name type="scientific">Pontibacter populi</name>
    <dbReference type="NCBI Taxonomy" id="890055"/>
    <lineage>
        <taxon>Bacteria</taxon>
        <taxon>Pseudomonadati</taxon>
        <taxon>Bacteroidota</taxon>
        <taxon>Cytophagia</taxon>
        <taxon>Cytophagales</taxon>
        <taxon>Hymenobacteraceae</taxon>
        <taxon>Pontibacter</taxon>
    </lineage>
</organism>
<evidence type="ECO:0000313" key="2">
    <source>
        <dbReference type="EMBL" id="MER2998287.1"/>
    </source>
</evidence>
<name>A0ABV1RV63_9BACT</name>
<evidence type="ECO:0000259" key="1">
    <source>
        <dbReference type="PROSITE" id="PS50042"/>
    </source>
</evidence>
<dbReference type="SUPFAM" id="SSF51206">
    <property type="entry name" value="cAMP-binding domain-like"/>
    <property type="match status" value="1"/>
</dbReference>
<dbReference type="Proteomes" id="UP001476807">
    <property type="component" value="Unassembled WGS sequence"/>
</dbReference>
<proteinExistence type="predicted"/>
<reference evidence="2 3" key="1">
    <citation type="submission" date="2024-06" db="EMBL/GenBank/DDBJ databases">
        <title>Pontibacter populi HYL7-15.</title>
        <authorList>
            <person name="Kim M.K."/>
        </authorList>
    </citation>
    <scope>NUCLEOTIDE SEQUENCE [LARGE SCALE GENOMIC DNA]</scope>
    <source>
        <strain evidence="2 3">HYL7-15</strain>
    </source>
</reference>
<accession>A0ABV1RV63</accession>
<comment type="caution">
    <text evidence="2">The sequence shown here is derived from an EMBL/GenBank/DDBJ whole genome shotgun (WGS) entry which is preliminary data.</text>
</comment>
<sequence length="121" mass="13658">MLFRKMIEEGQVRGNLKKVTPDTCLFESGSPNKELYYLITGSAQVTPVTGVPRKVQAGTLLGLPDLMRDNYSYTVVTTEPTEVLCIPKEELQQMLQVDPALRLYLIQQMSKHTMLTSTSYE</sequence>
<dbReference type="InterPro" id="IPR000595">
    <property type="entry name" value="cNMP-bd_dom"/>
</dbReference>